<dbReference type="PROSITE" id="PS51733">
    <property type="entry name" value="BPL_LPL_CATALYTIC"/>
    <property type="match status" value="1"/>
</dbReference>
<dbReference type="InterPro" id="IPR050664">
    <property type="entry name" value="Octanoyltrans_LipM/LipL"/>
</dbReference>
<keyword evidence="2 3" id="KW-0012">Acyltransferase</keyword>
<dbReference type="InterPro" id="IPR024897">
    <property type="entry name" value="LipL"/>
</dbReference>
<dbReference type="EC" id="2.3.1.204" evidence="3"/>
<comment type="miscellaneous">
    <text evidence="3">The reaction proceeds via a thioester-linked acyl-enzyme intermediate.</text>
</comment>
<evidence type="ECO:0000256" key="1">
    <source>
        <dbReference type="ARBA" id="ARBA00022679"/>
    </source>
</evidence>
<dbReference type="PANTHER" id="PTHR43679:SF2">
    <property type="entry name" value="OCTANOYL-[GCVH]:PROTEIN N-OCTANOYLTRANSFERASE"/>
    <property type="match status" value="1"/>
</dbReference>
<dbReference type="SUPFAM" id="SSF55681">
    <property type="entry name" value="Class II aaRS and biotin synthetases"/>
    <property type="match status" value="1"/>
</dbReference>
<reference evidence="5 6" key="1">
    <citation type="submission" date="2023-07" db="EMBL/GenBank/DDBJ databases">
        <title>Genomic Encyclopedia of Type Strains, Phase IV (KMG-IV): sequencing the most valuable type-strain genomes for metagenomic binning, comparative biology and taxonomic classification.</title>
        <authorList>
            <person name="Goeker M."/>
        </authorList>
    </citation>
    <scope>NUCLEOTIDE SEQUENCE [LARGE SCALE GENOMIC DNA]</scope>
    <source>
        <strain evidence="5 6">DSM 23494</strain>
    </source>
</reference>
<evidence type="ECO:0000313" key="5">
    <source>
        <dbReference type="EMBL" id="MDQ0271768.1"/>
    </source>
</evidence>
<evidence type="ECO:0000256" key="2">
    <source>
        <dbReference type="ARBA" id="ARBA00023315"/>
    </source>
</evidence>
<dbReference type="Pfam" id="PF21948">
    <property type="entry name" value="LplA-B_cat"/>
    <property type="match status" value="1"/>
</dbReference>
<accession>A0ABU0AKI2</accession>
<dbReference type="EMBL" id="JAUSUB010000017">
    <property type="protein sequence ID" value="MDQ0271768.1"/>
    <property type="molecule type" value="Genomic_DNA"/>
</dbReference>
<comment type="similarity">
    <text evidence="3">Belongs to the octanoyltransferase LipL family.</text>
</comment>
<comment type="catalytic activity">
    <reaction evidence="3">
        <text>N(6)-octanoyl-L-lysyl-[glycine-cleavage complex H protein] + L-lysyl-[lipoyl-carrier protein] = N(6)-octanoyl-L-lysyl-[lipoyl-carrier protein] + L-lysyl-[glycine-cleavage complex H protein]</text>
        <dbReference type="Rhea" id="RHEA:20213"/>
        <dbReference type="Rhea" id="RHEA-COMP:10500"/>
        <dbReference type="Rhea" id="RHEA-COMP:10501"/>
        <dbReference type="Rhea" id="RHEA-COMP:10503"/>
        <dbReference type="Rhea" id="RHEA-COMP:10504"/>
        <dbReference type="ChEBI" id="CHEBI:29969"/>
        <dbReference type="ChEBI" id="CHEBI:78809"/>
        <dbReference type="EC" id="2.3.1.204"/>
    </reaction>
</comment>
<feature type="site" description="Lowers pKa of active site Cys" evidence="3">
    <location>
        <position position="202"/>
    </location>
</feature>
<organism evidence="5 6">
    <name type="scientific">Cytobacillus purgationiresistens</name>
    <dbReference type="NCBI Taxonomy" id="863449"/>
    <lineage>
        <taxon>Bacteria</taxon>
        <taxon>Bacillati</taxon>
        <taxon>Bacillota</taxon>
        <taxon>Bacilli</taxon>
        <taxon>Bacillales</taxon>
        <taxon>Bacillaceae</taxon>
        <taxon>Cytobacillus</taxon>
    </lineage>
</organism>
<evidence type="ECO:0000259" key="4">
    <source>
        <dbReference type="PROSITE" id="PS51733"/>
    </source>
</evidence>
<proteinExistence type="inferred from homology"/>
<dbReference type="CDD" id="cd16443">
    <property type="entry name" value="LplA"/>
    <property type="match status" value="1"/>
</dbReference>
<dbReference type="HAMAP" id="MF_02119">
    <property type="entry name" value="LipL"/>
    <property type="match status" value="1"/>
</dbReference>
<keyword evidence="6" id="KW-1185">Reference proteome</keyword>
<dbReference type="Proteomes" id="UP001238088">
    <property type="component" value="Unassembled WGS sequence"/>
</dbReference>
<name>A0ABU0AKI2_9BACI</name>
<dbReference type="PROSITE" id="PS51257">
    <property type="entry name" value="PROKAR_LIPOPROTEIN"/>
    <property type="match status" value="1"/>
</dbReference>
<comment type="function">
    <text evidence="3">Catalyzes the amidotransfer (transamidation) of the octanoyl moiety from octanoyl-GcvH to the lipoyl domain of the E2 subunit of lipoate-dependent enzymes.</text>
</comment>
<dbReference type="GO" id="GO:0016746">
    <property type="term" value="F:acyltransferase activity"/>
    <property type="evidence" value="ECO:0007669"/>
    <property type="project" value="UniProtKB-KW"/>
</dbReference>
<comment type="pathway">
    <text evidence="3">Protein modification; protein lipoylation via endogenous pathway; protein N(6)-(lipoyl)lysine from octanoyl-[acyl-carrier-protein].</text>
</comment>
<feature type="active site" description="Acyl-thioester intermediate" evidence="3">
    <location>
        <position position="190"/>
    </location>
</feature>
<sequence>MQQSIRFFFSLVKYYQFPIFIVSCYNDFGLITILKSELSIEMEEALDLLKQDEWRIIDQSVSALYISALQSFGMDDTLCASVGSRMAPPTARSWVHDQTIVLGIQDTKLPYLQDGIDFLSEQGYHVIVRNSGGLAVVLDEGVLNITLVFPENEKGIDINRGYDAMWMLIKEMFSEFPLDIEAKEIVRSYCPGSYDLSINDQKFAGISQRRLRKGVAVQIYLCVNGSGSDRAALIEKFYHLARKQEETRFSYPSIDPGVMASLAELLDIELSVQDVMLRFLKALKNQSGRIFAGQLTAEEIPMFESYYMRVAERNEKIIGDLK</sequence>
<gene>
    <name evidence="3" type="primary">lipL</name>
    <name evidence="5" type="ORF">J2S17_003656</name>
</gene>
<dbReference type="PANTHER" id="PTHR43679">
    <property type="entry name" value="OCTANOYLTRANSFERASE LIPM-RELATED"/>
    <property type="match status" value="1"/>
</dbReference>
<dbReference type="InterPro" id="IPR045864">
    <property type="entry name" value="aa-tRNA-synth_II/BPL/LPL"/>
</dbReference>
<dbReference type="Gene3D" id="3.30.930.10">
    <property type="entry name" value="Bira Bifunctional Protein, Domain 2"/>
    <property type="match status" value="1"/>
</dbReference>
<feature type="domain" description="BPL/LPL catalytic" evidence="4">
    <location>
        <begin position="85"/>
        <end position="270"/>
    </location>
</feature>
<dbReference type="InterPro" id="IPR004143">
    <property type="entry name" value="BPL_LPL_catalytic"/>
</dbReference>
<keyword evidence="1 3" id="KW-0808">Transferase</keyword>
<protein>
    <recommendedName>
        <fullName evidence="3">Octanoyl-[GcvH]:protein N-octanoyltransferase</fullName>
        <ecNumber evidence="3">2.3.1.204</ecNumber>
    </recommendedName>
    <alternativeName>
        <fullName evidence="3">Octanoyl-[GcvH]:E2 amidotransferase</fullName>
    </alternativeName>
</protein>
<evidence type="ECO:0000313" key="6">
    <source>
        <dbReference type="Proteomes" id="UP001238088"/>
    </source>
</evidence>
<comment type="caution">
    <text evidence="5">The sequence shown here is derived from an EMBL/GenBank/DDBJ whole genome shotgun (WGS) entry which is preliminary data.</text>
</comment>
<evidence type="ECO:0000256" key="3">
    <source>
        <dbReference type="HAMAP-Rule" id="MF_02119"/>
    </source>
</evidence>